<proteinExistence type="predicted"/>
<keyword evidence="4" id="KW-1185">Reference proteome</keyword>
<dbReference type="Proteomes" id="UP000515917">
    <property type="component" value="Chromosome"/>
</dbReference>
<gene>
    <name evidence="3" type="ORF">C1H71_12890</name>
</gene>
<evidence type="ECO:0000313" key="3">
    <source>
        <dbReference type="EMBL" id="QBC44335.1"/>
    </source>
</evidence>
<feature type="domain" description="HIT" evidence="2">
    <location>
        <begin position="2"/>
        <end position="104"/>
    </location>
</feature>
<organism evidence="3 4">
    <name type="scientific">Iodobacter fluviatilis</name>
    <dbReference type="NCBI Taxonomy" id="537"/>
    <lineage>
        <taxon>Bacteria</taxon>
        <taxon>Pseudomonadati</taxon>
        <taxon>Pseudomonadota</taxon>
        <taxon>Betaproteobacteria</taxon>
        <taxon>Neisseriales</taxon>
        <taxon>Chitinibacteraceae</taxon>
        <taxon>Iodobacter</taxon>
    </lineage>
</organism>
<evidence type="ECO:0000256" key="1">
    <source>
        <dbReference type="PROSITE-ProRule" id="PRU00464"/>
    </source>
</evidence>
<dbReference type="RefSeq" id="WP_130106875.1">
    <property type="nucleotide sequence ID" value="NZ_CP025781.1"/>
</dbReference>
<dbReference type="Gene3D" id="3.30.428.10">
    <property type="entry name" value="HIT-like"/>
    <property type="match status" value="1"/>
</dbReference>
<dbReference type="InterPro" id="IPR026026">
    <property type="entry name" value="HIT_Hint"/>
</dbReference>
<dbReference type="InterPro" id="IPR011146">
    <property type="entry name" value="HIT-like"/>
</dbReference>
<dbReference type="Pfam" id="PF01230">
    <property type="entry name" value="HIT"/>
    <property type="match status" value="1"/>
</dbReference>
<dbReference type="InterPro" id="IPR036265">
    <property type="entry name" value="HIT-like_sf"/>
</dbReference>
<dbReference type="GO" id="GO:0003824">
    <property type="term" value="F:catalytic activity"/>
    <property type="evidence" value="ECO:0007669"/>
    <property type="project" value="InterPro"/>
</dbReference>
<sequence length="138" mass="15487">MSSECVLCQESGGETLWQDDFCRVVLVDEAGYAGFCRVILKQHVAEFSDLSLTDRNRLMQLVFAVESAVRSTLQPDKVNLACLGNMVPHLHWHVIPRFKQDRHFPAPIWAEAARPDAESQITSKQLLALKIALQALQA</sequence>
<dbReference type="PIRSF" id="PIRSF000714">
    <property type="entry name" value="HIT"/>
    <property type="match status" value="1"/>
</dbReference>
<evidence type="ECO:0000313" key="4">
    <source>
        <dbReference type="Proteomes" id="UP000515917"/>
    </source>
</evidence>
<protein>
    <submittedName>
        <fullName evidence="3">HIT family protein</fullName>
    </submittedName>
</protein>
<evidence type="ECO:0000259" key="2">
    <source>
        <dbReference type="PROSITE" id="PS51084"/>
    </source>
</evidence>
<dbReference type="SUPFAM" id="SSF54197">
    <property type="entry name" value="HIT-like"/>
    <property type="match status" value="1"/>
</dbReference>
<dbReference type="EMBL" id="CP025781">
    <property type="protein sequence ID" value="QBC44335.1"/>
    <property type="molecule type" value="Genomic_DNA"/>
</dbReference>
<dbReference type="AlphaFoldDB" id="A0A7G3GCE8"/>
<dbReference type="PROSITE" id="PS51084">
    <property type="entry name" value="HIT_2"/>
    <property type="match status" value="1"/>
</dbReference>
<feature type="short sequence motif" description="Histidine triad motif" evidence="1">
    <location>
        <begin position="89"/>
        <end position="93"/>
    </location>
</feature>
<name>A0A7G3GCE8_9NEIS</name>
<reference evidence="3 4" key="1">
    <citation type="submission" date="2018-01" db="EMBL/GenBank/DDBJ databases">
        <title>Genome sequence of Iodobacter sp. strain PCH194 isolated from Indian Trans-Himalaya.</title>
        <authorList>
            <person name="Kumar V."/>
            <person name="Thakur V."/>
            <person name="Kumar S."/>
            <person name="Singh D."/>
        </authorList>
    </citation>
    <scope>NUCLEOTIDE SEQUENCE [LARGE SCALE GENOMIC DNA]</scope>
    <source>
        <strain evidence="3 4">PCH194</strain>
    </source>
</reference>
<dbReference type="KEGG" id="ifl:C1H71_12890"/>
<accession>A0A7G3GCE8</accession>